<dbReference type="RefSeq" id="XP_018036958.1">
    <property type="nucleotide sequence ID" value="XM_018178134.1"/>
</dbReference>
<organism evidence="2 3">
    <name type="scientific">Paraphaeosphaeria sporulosa</name>
    <dbReference type="NCBI Taxonomy" id="1460663"/>
    <lineage>
        <taxon>Eukaryota</taxon>
        <taxon>Fungi</taxon>
        <taxon>Dikarya</taxon>
        <taxon>Ascomycota</taxon>
        <taxon>Pezizomycotina</taxon>
        <taxon>Dothideomycetes</taxon>
        <taxon>Pleosporomycetidae</taxon>
        <taxon>Pleosporales</taxon>
        <taxon>Massarineae</taxon>
        <taxon>Didymosphaeriaceae</taxon>
        <taxon>Paraphaeosphaeria</taxon>
    </lineage>
</organism>
<dbReference type="InParanoid" id="A0A177CG68"/>
<dbReference type="GeneID" id="28761620"/>
<proteinExistence type="predicted"/>
<accession>A0A177CG68</accession>
<evidence type="ECO:0000313" key="3">
    <source>
        <dbReference type="Proteomes" id="UP000077069"/>
    </source>
</evidence>
<name>A0A177CG68_9PLEO</name>
<keyword evidence="3" id="KW-1185">Reference proteome</keyword>
<reference evidence="2 3" key="1">
    <citation type="submission" date="2016-05" db="EMBL/GenBank/DDBJ databases">
        <title>Comparative analysis of secretome profiles of manganese(II)-oxidizing ascomycete fungi.</title>
        <authorList>
            <consortium name="DOE Joint Genome Institute"/>
            <person name="Zeiner C.A."/>
            <person name="Purvine S.O."/>
            <person name="Zink E.M."/>
            <person name="Wu S."/>
            <person name="Pasa-Tolic L."/>
            <person name="Chaput D.L."/>
            <person name="Haridas S."/>
            <person name="Grigoriev I.V."/>
            <person name="Santelli C.M."/>
            <person name="Hansel C.M."/>
        </authorList>
    </citation>
    <scope>NUCLEOTIDE SEQUENCE [LARGE SCALE GENOMIC DNA]</scope>
    <source>
        <strain evidence="2 3">AP3s5-JAC2a</strain>
    </source>
</reference>
<dbReference type="AlphaFoldDB" id="A0A177CG68"/>
<feature type="region of interest" description="Disordered" evidence="1">
    <location>
        <begin position="405"/>
        <end position="437"/>
    </location>
</feature>
<feature type="compositionally biased region" description="Acidic residues" evidence="1">
    <location>
        <begin position="406"/>
        <end position="437"/>
    </location>
</feature>
<dbReference type="EMBL" id="KV441551">
    <property type="protein sequence ID" value="OAG06593.1"/>
    <property type="molecule type" value="Genomic_DNA"/>
</dbReference>
<feature type="region of interest" description="Disordered" evidence="1">
    <location>
        <begin position="275"/>
        <end position="314"/>
    </location>
</feature>
<dbReference type="Proteomes" id="UP000077069">
    <property type="component" value="Unassembled WGS sequence"/>
</dbReference>
<sequence length="520" mass="58266">MAADARGTKIHVTSHNIAFLVFGRRIYSEYLDFQKSIALSHDSCVYRSEKDWIAARDTVQLVPLGHLPHIRAYKAFMYWLHETGKLYRVHESSATSLTIAKRCGHALHPAVASAEIESTACPMCTIRHATTALSMAWSTWESLGAPDRRPPFDEGTPSAELYYMVKYIWRFEKKRWLSLVRHHEELEKSVAAWEEKETRNAHKSSMYTIDELREAKSVGEALKFARANDPHHAEDAELTFVPHPPLNRRTPFRPYRTESTAQENFLGPLDEQSVTSQLFRTSEPPSPPQSPPHSKLAHTQSASSRRDSSSSYPSLVLSPLRSPIQVKKAVKFAVDVVEHEARNGFAFKRTSVSYSPGRHASPSKVGWADTSFSTQRNFRYDDESTDLELELQRLEAFFRRSREDTDSTLDDDVVGDNESDTDSENGSDTDTDPDVEEDDFEDNLAEAIMQSFNVDMDSADGIGDMTEAKLEAGRSNSVAPSGLNVQMLDSLRGLSDAELKSLLSTSGLSHIPRTAGQVPI</sequence>
<dbReference type="OrthoDB" id="3789817at2759"/>
<gene>
    <name evidence="2" type="ORF">CC84DRAFT_1162953</name>
</gene>
<protein>
    <submittedName>
        <fullName evidence="2">Uncharacterized protein</fullName>
    </submittedName>
</protein>
<evidence type="ECO:0000256" key="1">
    <source>
        <dbReference type="SAM" id="MobiDB-lite"/>
    </source>
</evidence>
<evidence type="ECO:0000313" key="2">
    <source>
        <dbReference type="EMBL" id="OAG06593.1"/>
    </source>
</evidence>